<sequence length="492" mass="52985">MNSIRVIDWIETLPDVDPERIAVTGASGGGTQTFLIGCVDSRPIAFFPAVMVSTAMQGGCTCENASYLRVNTGNIELAALLAPRTVGLSAANDWTRELETKGLPELKQHFAMMGVPDRISGKYLPFEHNYNHPSRMMMYGVFQKALGLPAGEIVERDFVPLSKEEATVWDAEHPQPPGGDEGEQKVLRGFAAEFDRQLADLEPSDPVSLAEYRRVIGGGWDVLIGRDLKSTGQAEYETVGETHRTGFEQFQGLVHNRTHGEELPLVSLIPEDWNRRLVLWLTETGKAGLFDSAGNPLPAVQKLLASGHAVVGADLLYQGEFLADGQPLSATRSVKNPREFLGYTTGYNHPLFAQRVHDVLSIIVAAKAHESMPESIDLVGLGSAALYAAAAAVQAGNAVRRLAVGTGGYRFAAITEIRDPLLLPGAVRYGDVPGLLALRAPHPLWLHGEGNAGPRTVRAAYLAAGRLTPDRLTTSTAAADRAAIAAAEWLSQ</sequence>
<gene>
    <name evidence="1" type="ORF">ENQ76_05215</name>
</gene>
<dbReference type="EMBL" id="DSOK01000154">
    <property type="protein sequence ID" value="HEN14854.1"/>
    <property type="molecule type" value="Genomic_DNA"/>
</dbReference>
<comment type="caution">
    <text evidence="1">The sequence shown here is derived from an EMBL/GenBank/DDBJ whole genome shotgun (WGS) entry which is preliminary data.</text>
</comment>
<name>A0A7C2NZM5_9PLAN</name>
<dbReference type="AlphaFoldDB" id="A0A7C2NZM5"/>
<dbReference type="InterPro" id="IPR029058">
    <property type="entry name" value="AB_hydrolase_fold"/>
</dbReference>
<organism evidence="1">
    <name type="scientific">Schlesneria paludicola</name>
    <dbReference type="NCBI Taxonomy" id="360056"/>
    <lineage>
        <taxon>Bacteria</taxon>
        <taxon>Pseudomonadati</taxon>
        <taxon>Planctomycetota</taxon>
        <taxon>Planctomycetia</taxon>
        <taxon>Planctomycetales</taxon>
        <taxon>Planctomycetaceae</taxon>
        <taxon>Schlesneria</taxon>
    </lineage>
</organism>
<evidence type="ECO:0008006" key="2">
    <source>
        <dbReference type="Google" id="ProtNLM"/>
    </source>
</evidence>
<dbReference type="Gene3D" id="3.40.50.1820">
    <property type="entry name" value="alpha/beta hydrolase"/>
    <property type="match status" value="2"/>
</dbReference>
<evidence type="ECO:0000313" key="1">
    <source>
        <dbReference type="EMBL" id="HEN14854.1"/>
    </source>
</evidence>
<dbReference type="SUPFAM" id="SSF53474">
    <property type="entry name" value="alpha/beta-Hydrolases"/>
    <property type="match status" value="2"/>
</dbReference>
<reference evidence="1" key="1">
    <citation type="journal article" date="2020" name="mSystems">
        <title>Genome- and Community-Level Interaction Insights into Carbon Utilization and Element Cycling Functions of Hydrothermarchaeota in Hydrothermal Sediment.</title>
        <authorList>
            <person name="Zhou Z."/>
            <person name="Liu Y."/>
            <person name="Xu W."/>
            <person name="Pan J."/>
            <person name="Luo Z.H."/>
            <person name="Li M."/>
        </authorList>
    </citation>
    <scope>NUCLEOTIDE SEQUENCE [LARGE SCALE GENOMIC DNA]</scope>
    <source>
        <strain evidence="1">SpSt-339</strain>
    </source>
</reference>
<accession>A0A7C2NZM5</accession>
<proteinExistence type="predicted"/>
<protein>
    <recommendedName>
        <fullName evidence="2">Acetyl xylan esterase domain-containing protein</fullName>
    </recommendedName>
</protein>